<protein>
    <submittedName>
        <fullName evidence="1">Uncharacterized protein</fullName>
    </submittedName>
</protein>
<organism evidence="1 2">
    <name type="scientific">Candidatus Pseudomonas adelgestsugas</name>
    <dbReference type="NCBI Taxonomy" id="1302376"/>
    <lineage>
        <taxon>Bacteria</taxon>
        <taxon>Pseudomonadati</taxon>
        <taxon>Pseudomonadota</taxon>
        <taxon>Gammaproteobacteria</taxon>
        <taxon>Pseudomonadales</taxon>
        <taxon>Pseudomonadaceae</taxon>
        <taxon>Pseudomonas</taxon>
    </lineage>
</organism>
<sequence length="116" mass="13171">MTEQTISCLSRSGNKVKGCLHSNPFLIELNTTSVFIMHIEYRKNLTLITTVNIILPIETCDASHPTNINNNFYACKAIGFQQTTYPTNIPNYHIRILIALIKQIVKLTTAKARFFI</sequence>
<reference evidence="1 2" key="1">
    <citation type="journal article" date="2018" name="Genome Biol. Evol.">
        <title>Partnering With a Pest: Genomes of Hemlock Woolly Adelgid Symbionts Reveal Atypical Nutritional Provisioning Patterns in Dual-Obligate Bacteria.</title>
        <authorList>
            <person name="Weglarz K.M."/>
            <person name="Havill N.P."/>
            <person name="Burke G.R."/>
            <person name="von Dohlen C.D."/>
        </authorList>
    </citation>
    <scope>NUCLEOTIDE SEQUENCE [LARGE SCALE GENOMIC DNA]</scope>
    <source>
        <strain evidence="1 2">HWA_ENA</strain>
    </source>
</reference>
<name>A0ABX5R803_9PSED</name>
<dbReference type="Proteomes" id="UP000288953">
    <property type="component" value="Chromosome"/>
</dbReference>
<dbReference type="EMBL" id="CP026512">
    <property type="protein sequence ID" value="QAX81777.1"/>
    <property type="molecule type" value="Genomic_DNA"/>
</dbReference>
<evidence type="ECO:0000313" key="2">
    <source>
        <dbReference type="Proteomes" id="UP000288953"/>
    </source>
</evidence>
<evidence type="ECO:0000313" key="1">
    <source>
        <dbReference type="EMBL" id="QAX81777.1"/>
    </source>
</evidence>
<accession>A0ABX5R803</accession>
<proteinExistence type="predicted"/>
<keyword evidence="2" id="KW-1185">Reference proteome</keyword>
<gene>
    <name evidence="1" type="ORF">C3B55_00434</name>
</gene>